<proteinExistence type="predicted"/>
<evidence type="ECO:0000313" key="2">
    <source>
        <dbReference type="EMBL" id="STQ81144.1"/>
    </source>
</evidence>
<dbReference type="AlphaFoldDB" id="A0A377PMF3"/>
<evidence type="ECO:0000256" key="1">
    <source>
        <dbReference type="SAM" id="MobiDB-lite"/>
    </source>
</evidence>
<dbReference type="EMBL" id="UGHP01000001">
    <property type="protein sequence ID" value="STQ81144.1"/>
    <property type="molecule type" value="Genomic_DNA"/>
</dbReference>
<feature type="region of interest" description="Disordered" evidence="1">
    <location>
        <begin position="94"/>
        <end position="118"/>
    </location>
</feature>
<protein>
    <submittedName>
        <fullName evidence="2">Protein of uncharacterized function (DUF3168)</fullName>
    </submittedName>
</protein>
<evidence type="ECO:0000313" key="3">
    <source>
        <dbReference type="Proteomes" id="UP000254821"/>
    </source>
</evidence>
<reference evidence="2 3" key="1">
    <citation type="submission" date="2018-06" db="EMBL/GenBank/DDBJ databases">
        <authorList>
            <consortium name="Pathogen Informatics"/>
            <person name="Doyle S."/>
        </authorList>
    </citation>
    <scope>NUCLEOTIDE SEQUENCE [LARGE SCALE GENOMIC DNA]</scope>
    <source>
        <strain evidence="2 3">NCTC8105</strain>
    </source>
</reference>
<name>A0A377PMF3_HAFAL</name>
<dbReference type="Proteomes" id="UP000254821">
    <property type="component" value="Unassembled WGS sequence"/>
</dbReference>
<accession>A0A377PMF3</accession>
<dbReference type="InterPro" id="IPR021508">
    <property type="entry name" value="Gp17-like"/>
</dbReference>
<sequence length="118" mass="12826">MGQVYPYVVKLNAQGEPAVSPPWIIFSLVSEVDGDVLCGQAETAITVQIDAYASTIDDASALRQQVQLALEPLKPVNVNRTSGYESDTSLYRQRLKSKYGNSPQQPPEGGFFMSGENS</sequence>
<organism evidence="2 3">
    <name type="scientific">Hafnia alvei</name>
    <dbReference type="NCBI Taxonomy" id="569"/>
    <lineage>
        <taxon>Bacteria</taxon>
        <taxon>Pseudomonadati</taxon>
        <taxon>Pseudomonadota</taxon>
        <taxon>Gammaproteobacteria</taxon>
        <taxon>Enterobacterales</taxon>
        <taxon>Hafniaceae</taxon>
        <taxon>Hafnia</taxon>
    </lineage>
</organism>
<dbReference type="Pfam" id="PF11367">
    <property type="entry name" value="Tail_completion_gp17"/>
    <property type="match status" value="1"/>
</dbReference>
<gene>
    <name evidence="2" type="ORF">NCTC8105_03321</name>
</gene>